<protein>
    <submittedName>
        <fullName evidence="1">Uncharacterized protein</fullName>
    </submittedName>
</protein>
<evidence type="ECO:0000313" key="1">
    <source>
        <dbReference type="EMBL" id="KAJ7761375.1"/>
    </source>
</evidence>
<evidence type="ECO:0000313" key="2">
    <source>
        <dbReference type="Proteomes" id="UP001215598"/>
    </source>
</evidence>
<organism evidence="1 2">
    <name type="scientific">Mycena metata</name>
    <dbReference type="NCBI Taxonomy" id="1033252"/>
    <lineage>
        <taxon>Eukaryota</taxon>
        <taxon>Fungi</taxon>
        <taxon>Dikarya</taxon>
        <taxon>Basidiomycota</taxon>
        <taxon>Agaricomycotina</taxon>
        <taxon>Agaricomycetes</taxon>
        <taxon>Agaricomycetidae</taxon>
        <taxon>Agaricales</taxon>
        <taxon>Marasmiineae</taxon>
        <taxon>Mycenaceae</taxon>
        <taxon>Mycena</taxon>
    </lineage>
</organism>
<comment type="caution">
    <text evidence="1">The sequence shown here is derived from an EMBL/GenBank/DDBJ whole genome shotgun (WGS) entry which is preliminary data.</text>
</comment>
<keyword evidence="2" id="KW-1185">Reference proteome</keyword>
<name>A0AAD7JFF6_9AGAR</name>
<proteinExistence type="predicted"/>
<gene>
    <name evidence="1" type="ORF">B0H16DRAFT_1456123</name>
</gene>
<reference evidence="1" key="1">
    <citation type="submission" date="2023-03" db="EMBL/GenBank/DDBJ databases">
        <title>Massive genome expansion in bonnet fungi (Mycena s.s.) driven by repeated elements and novel gene families across ecological guilds.</title>
        <authorList>
            <consortium name="Lawrence Berkeley National Laboratory"/>
            <person name="Harder C.B."/>
            <person name="Miyauchi S."/>
            <person name="Viragh M."/>
            <person name="Kuo A."/>
            <person name="Thoen E."/>
            <person name="Andreopoulos B."/>
            <person name="Lu D."/>
            <person name="Skrede I."/>
            <person name="Drula E."/>
            <person name="Henrissat B."/>
            <person name="Morin E."/>
            <person name="Kohler A."/>
            <person name="Barry K."/>
            <person name="LaButti K."/>
            <person name="Morin E."/>
            <person name="Salamov A."/>
            <person name="Lipzen A."/>
            <person name="Mereny Z."/>
            <person name="Hegedus B."/>
            <person name="Baldrian P."/>
            <person name="Stursova M."/>
            <person name="Weitz H."/>
            <person name="Taylor A."/>
            <person name="Grigoriev I.V."/>
            <person name="Nagy L.G."/>
            <person name="Martin F."/>
            <person name="Kauserud H."/>
        </authorList>
    </citation>
    <scope>NUCLEOTIDE SEQUENCE</scope>
    <source>
        <strain evidence="1">CBHHK182m</strain>
    </source>
</reference>
<dbReference type="Proteomes" id="UP001215598">
    <property type="component" value="Unassembled WGS sequence"/>
</dbReference>
<dbReference type="AlphaFoldDB" id="A0AAD7JFF6"/>
<dbReference type="EMBL" id="JARKIB010000035">
    <property type="protein sequence ID" value="KAJ7761375.1"/>
    <property type="molecule type" value="Genomic_DNA"/>
</dbReference>
<sequence length="105" mass="11135">MVVGFLRHMAHQGIQYFAAPLVSAAPALPATVVPGSGTWDKFPPSTALLAAEIPPSNSAVNSVGLEANNSAGVEDEWRVWARFHLGLIRKYNTAASALVVPGNRR</sequence>
<accession>A0AAD7JFF6</accession>